<dbReference type="InterPro" id="IPR036291">
    <property type="entry name" value="NAD(P)-bd_dom_sf"/>
</dbReference>
<evidence type="ECO:0000256" key="9">
    <source>
        <dbReference type="RuleBase" id="RU361152"/>
    </source>
</evidence>
<sequence length="435" mass="47964">MTVITFLGAGSVVFTRELLADLLSFDELRGVTLALHDIDPERLATAEAIARRTADQLGATPKITTSLDRRTALDRATYVINAIQVGMHAATVRDFEVPARYGLRQTIGDTVGVGGIFRALRTFPVLAGIAADMRAVCPDAWLLNYTNPMAMNVAYLAAIAPDLNVVGLCHSVFWTVHDLCALVGVPLDEVDYRAAGVNHQAWLLRWEHRGESLYPRLDARLAEDPQLRRRVRMDMYRRLGYFPTETSEHSAEYVPWYLHHDSEVERLRIPVGEYVRISEANLADYAATRAAVLAGKPLDLHRDATEYAPQVIHSMETGTLRRIHANVANRGLVSNLPEDFAVEVPCVVDRLGVRPERVGALPPQCAAVNRGFVSVGELTVRAALDGDPRLVRQAAMVDPNTAATLTVEQIWALCNDLTEAHGDLLPESLRGRVTV</sequence>
<dbReference type="EMBL" id="BAAARV010000006">
    <property type="protein sequence ID" value="GAA2331652.1"/>
    <property type="molecule type" value="Genomic_DNA"/>
</dbReference>
<comment type="cofactor">
    <cofactor evidence="1">
        <name>Mn(2+)</name>
        <dbReference type="ChEBI" id="CHEBI:29035"/>
    </cofactor>
</comment>
<evidence type="ECO:0000256" key="3">
    <source>
        <dbReference type="ARBA" id="ARBA00022723"/>
    </source>
</evidence>
<reference evidence="12" key="1">
    <citation type="journal article" date="2019" name="Int. J. Syst. Evol. Microbiol.">
        <title>The Global Catalogue of Microorganisms (GCM) 10K type strain sequencing project: providing services to taxonomists for standard genome sequencing and annotation.</title>
        <authorList>
            <consortium name="The Broad Institute Genomics Platform"/>
            <consortium name="The Broad Institute Genome Sequencing Center for Infectious Disease"/>
            <person name="Wu L."/>
            <person name="Ma J."/>
        </authorList>
    </citation>
    <scope>NUCLEOTIDE SEQUENCE [LARGE SCALE GENOMIC DNA]</scope>
    <source>
        <strain evidence="12">JCM 3272</strain>
    </source>
</reference>
<organism evidence="11 12">
    <name type="scientific">Dactylosporangium salmoneum</name>
    <dbReference type="NCBI Taxonomy" id="53361"/>
    <lineage>
        <taxon>Bacteria</taxon>
        <taxon>Bacillati</taxon>
        <taxon>Actinomycetota</taxon>
        <taxon>Actinomycetes</taxon>
        <taxon>Micromonosporales</taxon>
        <taxon>Micromonosporaceae</taxon>
        <taxon>Dactylosporangium</taxon>
    </lineage>
</organism>
<dbReference type="PANTHER" id="PTHR32092:SF6">
    <property type="entry name" value="ALPHA-GALACTOSIDASE"/>
    <property type="match status" value="1"/>
</dbReference>
<name>A0ABP5SI15_9ACTN</name>
<evidence type="ECO:0000256" key="7">
    <source>
        <dbReference type="ARBA" id="ARBA00023277"/>
    </source>
</evidence>
<dbReference type="SUPFAM" id="SSF56327">
    <property type="entry name" value="LDH C-terminal domain-like"/>
    <property type="match status" value="1"/>
</dbReference>
<comment type="similarity">
    <text evidence="2 9">Belongs to the glycosyl hydrolase 4 family.</text>
</comment>
<protein>
    <submittedName>
        <fullName evidence="11">Alpha-glucosidase/alpha-galactosidase</fullName>
    </submittedName>
</protein>
<dbReference type="NCBIfam" id="NF011657">
    <property type="entry name" value="PRK15076.1"/>
    <property type="match status" value="1"/>
</dbReference>
<proteinExistence type="inferred from homology"/>
<evidence type="ECO:0000259" key="10">
    <source>
        <dbReference type="Pfam" id="PF11975"/>
    </source>
</evidence>
<gene>
    <name evidence="11" type="ORF">GCM10010170_010310</name>
</gene>
<comment type="cofactor">
    <cofactor evidence="9">
        <name>NAD(+)</name>
        <dbReference type="ChEBI" id="CHEBI:57540"/>
    </cofactor>
    <text evidence="9">Binds 1 NAD(+) per subunit.</text>
</comment>
<dbReference type="Pfam" id="PF02056">
    <property type="entry name" value="Glyco_hydro_4"/>
    <property type="match status" value="1"/>
</dbReference>
<evidence type="ECO:0000256" key="5">
    <source>
        <dbReference type="ARBA" id="ARBA00023027"/>
    </source>
</evidence>
<dbReference type="Proteomes" id="UP001501444">
    <property type="component" value="Unassembled WGS sequence"/>
</dbReference>
<evidence type="ECO:0000313" key="11">
    <source>
        <dbReference type="EMBL" id="GAA2331652.1"/>
    </source>
</evidence>
<keyword evidence="3" id="KW-0479">Metal-binding</keyword>
<keyword evidence="6" id="KW-0464">Manganese</keyword>
<keyword evidence="12" id="KW-1185">Reference proteome</keyword>
<dbReference type="PANTHER" id="PTHR32092">
    <property type="entry name" value="6-PHOSPHO-BETA-GLUCOSIDASE-RELATED"/>
    <property type="match status" value="1"/>
</dbReference>
<keyword evidence="5 9" id="KW-0520">NAD</keyword>
<evidence type="ECO:0000256" key="8">
    <source>
        <dbReference type="ARBA" id="ARBA00023295"/>
    </source>
</evidence>
<dbReference type="InterPro" id="IPR022616">
    <property type="entry name" value="Glyco_hydro_4_C"/>
</dbReference>
<dbReference type="InterPro" id="IPR015955">
    <property type="entry name" value="Lactate_DH/Glyco_Ohase_4_C"/>
</dbReference>
<feature type="domain" description="Glycosyl hydrolase family 4 C-terminal" evidence="10">
    <location>
        <begin position="195"/>
        <end position="401"/>
    </location>
</feature>
<dbReference type="CDD" id="cd05297">
    <property type="entry name" value="GH4_alpha_glucosidase_galactosidase"/>
    <property type="match status" value="1"/>
</dbReference>
<evidence type="ECO:0000313" key="12">
    <source>
        <dbReference type="Proteomes" id="UP001501444"/>
    </source>
</evidence>
<evidence type="ECO:0000256" key="2">
    <source>
        <dbReference type="ARBA" id="ARBA00010141"/>
    </source>
</evidence>
<dbReference type="RefSeq" id="WP_344611051.1">
    <property type="nucleotide sequence ID" value="NZ_BAAARV010000006.1"/>
</dbReference>
<dbReference type="Gene3D" id="3.90.1820.10">
    <property type="entry name" value="AglA-like glucosidase"/>
    <property type="match status" value="1"/>
</dbReference>
<dbReference type="Pfam" id="PF11975">
    <property type="entry name" value="Glyco_hydro_4C"/>
    <property type="match status" value="1"/>
</dbReference>
<accession>A0ABP5SI15</accession>
<dbReference type="PRINTS" id="PR00732">
    <property type="entry name" value="GLHYDRLASE4"/>
</dbReference>
<evidence type="ECO:0000256" key="6">
    <source>
        <dbReference type="ARBA" id="ARBA00023211"/>
    </source>
</evidence>
<dbReference type="SUPFAM" id="SSF51735">
    <property type="entry name" value="NAD(P)-binding Rossmann-fold domains"/>
    <property type="match status" value="1"/>
</dbReference>
<dbReference type="InterPro" id="IPR001088">
    <property type="entry name" value="Glyco_hydro_4"/>
</dbReference>
<keyword evidence="7" id="KW-0119">Carbohydrate metabolism</keyword>
<keyword evidence="4 9" id="KW-0378">Hydrolase</keyword>
<evidence type="ECO:0000256" key="4">
    <source>
        <dbReference type="ARBA" id="ARBA00022801"/>
    </source>
</evidence>
<dbReference type="InterPro" id="IPR053715">
    <property type="entry name" value="GH4_Enzyme_sf"/>
</dbReference>
<keyword evidence="8 9" id="KW-0326">Glycosidase</keyword>
<comment type="caution">
    <text evidence="11">The sequence shown here is derived from an EMBL/GenBank/DDBJ whole genome shotgun (WGS) entry which is preliminary data.</text>
</comment>
<evidence type="ECO:0000256" key="1">
    <source>
        <dbReference type="ARBA" id="ARBA00001936"/>
    </source>
</evidence>